<evidence type="ECO:0000256" key="1">
    <source>
        <dbReference type="ARBA" id="ARBA00004141"/>
    </source>
</evidence>
<evidence type="ECO:0000256" key="5">
    <source>
        <dbReference type="ARBA" id="ARBA00022832"/>
    </source>
</evidence>
<dbReference type="GO" id="GO:0034626">
    <property type="term" value="P:fatty acid elongation, polyunsaturated fatty acid"/>
    <property type="evidence" value="ECO:0007669"/>
    <property type="project" value="TreeGrafter"/>
</dbReference>
<reference evidence="11 12" key="1">
    <citation type="submission" date="2015-04" db="EMBL/GenBank/DDBJ databases">
        <authorList>
            <person name="Syromyatnikov M.Y."/>
            <person name="Popov V.N."/>
        </authorList>
    </citation>
    <scope>NUCLEOTIDE SEQUENCE [LARGE SCALE GENOMIC DNA]</scope>
</reference>
<sequence length="259" mass="30609">MKDFHQVSGNFDPHKLPFMSSIYPTIVIICLYFLSLRLGQGLMKHRRPFQLKAFLVVYNILQVLACLYFLINVFRTGFKWNYLWTCHMTGYENLNHVKLLYFTYILKGTELIETILFILRKKFGQMSFLHIYHHVSTFVFAYIGVTRVGNGMLLTPYTLNMIVHAVMYSYYLASIFISDFDKIISVKKSITIMQMVQFILILFNTVRAYQTECGIETIFVIIFIPNVLIIFYEFFKFYTKTYSKSGKKKAKQVNKKKSY</sequence>
<comment type="catalytic activity">
    <reaction evidence="10">
        <text>a very-long-chain acyl-CoA + malonyl-CoA + H(+) = a very-long-chain 3-oxoacyl-CoA + CO2 + CoA</text>
        <dbReference type="Rhea" id="RHEA:32727"/>
        <dbReference type="ChEBI" id="CHEBI:15378"/>
        <dbReference type="ChEBI" id="CHEBI:16526"/>
        <dbReference type="ChEBI" id="CHEBI:57287"/>
        <dbReference type="ChEBI" id="CHEBI:57384"/>
        <dbReference type="ChEBI" id="CHEBI:90725"/>
        <dbReference type="ChEBI" id="CHEBI:90736"/>
        <dbReference type="EC" id="2.3.1.199"/>
    </reaction>
</comment>
<dbReference type="STRING" id="568069.A0A1J1IFC4"/>
<feature type="transmembrane region" description="Helical" evidence="10">
    <location>
        <begin position="99"/>
        <end position="119"/>
    </location>
</feature>
<keyword evidence="2 10" id="KW-0444">Lipid biosynthesis</keyword>
<dbReference type="PANTHER" id="PTHR11157">
    <property type="entry name" value="FATTY ACID ACYL TRANSFERASE-RELATED"/>
    <property type="match status" value="1"/>
</dbReference>
<dbReference type="GO" id="GO:0019367">
    <property type="term" value="P:fatty acid elongation, saturated fatty acid"/>
    <property type="evidence" value="ECO:0007669"/>
    <property type="project" value="TreeGrafter"/>
</dbReference>
<accession>A0A1J1IFC4</accession>
<dbReference type="GO" id="GO:0005789">
    <property type="term" value="C:endoplasmic reticulum membrane"/>
    <property type="evidence" value="ECO:0007669"/>
    <property type="project" value="TreeGrafter"/>
</dbReference>
<dbReference type="AlphaFoldDB" id="A0A1J1IFC4"/>
<comment type="similarity">
    <text evidence="10">Belongs to the ELO family.</text>
</comment>
<evidence type="ECO:0000256" key="9">
    <source>
        <dbReference type="ARBA" id="ARBA00023160"/>
    </source>
</evidence>
<dbReference type="EMBL" id="CVRI01000047">
    <property type="protein sequence ID" value="CRK98252.1"/>
    <property type="molecule type" value="Genomic_DNA"/>
</dbReference>
<proteinExistence type="inferred from homology"/>
<feature type="transmembrane region" description="Helical" evidence="10">
    <location>
        <begin position="20"/>
        <end position="39"/>
    </location>
</feature>
<keyword evidence="7 10" id="KW-0443">Lipid metabolism</keyword>
<dbReference type="GO" id="GO:0030148">
    <property type="term" value="P:sphingolipid biosynthetic process"/>
    <property type="evidence" value="ECO:0007669"/>
    <property type="project" value="TreeGrafter"/>
</dbReference>
<evidence type="ECO:0000256" key="10">
    <source>
        <dbReference type="RuleBase" id="RU361115"/>
    </source>
</evidence>
<evidence type="ECO:0000256" key="4">
    <source>
        <dbReference type="ARBA" id="ARBA00022692"/>
    </source>
</evidence>
<evidence type="ECO:0000313" key="12">
    <source>
        <dbReference type="Proteomes" id="UP000183832"/>
    </source>
</evidence>
<dbReference type="GO" id="GO:0034625">
    <property type="term" value="P:fatty acid elongation, monounsaturated fatty acid"/>
    <property type="evidence" value="ECO:0007669"/>
    <property type="project" value="TreeGrafter"/>
</dbReference>
<keyword evidence="9 10" id="KW-0275">Fatty acid biosynthesis</keyword>
<dbReference type="Proteomes" id="UP000183832">
    <property type="component" value="Unassembled WGS sequence"/>
</dbReference>
<comment type="subcellular location">
    <subcellularLocation>
        <location evidence="1">Membrane</location>
        <topology evidence="1">Multi-pass membrane protein</topology>
    </subcellularLocation>
</comment>
<feature type="transmembrane region" description="Helical" evidence="10">
    <location>
        <begin position="131"/>
        <end position="149"/>
    </location>
</feature>
<evidence type="ECO:0000256" key="7">
    <source>
        <dbReference type="ARBA" id="ARBA00023098"/>
    </source>
</evidence>
<organism evidence="11 12">
    <name type="scientific">Clunio marinus</name>
    <dbReference type="NCBI Taxonomy" id="568069"/>
    <lineage>
        <taxon>Eukaryota</taxon>
        <taxon>Metazoa</taxon>
        <taxon>Ecdysozoa</taxon>
        <taxon>Arthropoda</taxon>
        <taxon>Hexapoda</taxon>
        <taxon>Insecta</taxon>
        <taxon>Pterygota</taxon>
        <taxon>Neoptera</taxon>
        <taxon>Endopterygota</taxon>
        <taxon>Diptera</taxon>
        <taxon>Nematocera</taxon>
        <taxon>Chironomoidea</taxon>
        <taxon>Chironomidae</taxon>
        <taxon>Clunio</taxon>
    </lineage>
</organism>
<protein>
    <recommendedName>
        <fullName evidence="10">Elongation of very long chain fatty acids protein</fullName>
        <ecNumber evidence="10">2.3.1.199</ecNumber>
    </recommendedName>
    <alternativeName>
        <fullName evidence="10">Very-long-chain 3-oxoacyl-CoA synthase</fullName>
    </alternativeName>
</protein>
<keyword evidence="8 10" id="KW-0472">Membrane</keyword>
<dbReference type="Pfam" id="PF01151">
    <property type="entry name" value="ELO"/>
    <property type="match status" value="1"/>
</dbReference>
<feature type="transmembrane region" description="Helical" evidence="10">
    <location>
        <begin position="190"/>
        <end position="209"/>
    </location>
</feature>
<keyword evidence="4 10" id="KW-0812">Transmembrane</keyword>
<dbReference type="EC" id="2.3.1.199" evidence="10"/>
<name>A0A1J1IFC4_9DIPT</name>
<dbReference type="OrthoDB" id="434092at2759"/>
<evidence type="ECO:0000256" key="3">
    <source>
        <dbReference type="ARBA" id="ARBA00022679"/>
    </source>
</evidence>
<gene>
    <name evidence="11" type="ORF">CLUMA_CG011614</name>
</gene>
<feature type="transmembrane region" description="Helical" evidence="10">
    <location>
        <begin position="215"/>
        <end position="235"/>
    </location>
</feature>
<evidence type="ECO:0000313" key="11">
    <source>
        <dbReference type="EMBL" id="CRK98252.1"/>
    </source>
</evidence>
<dbReference type="GO" id="GO:0042761">
    <property type="term" value="P:very long-chain fatty acid biosynthetic process"/>
    <property type="evidence" value="ECO:0007669"/>
    <property type="project" value="TreeGrafter"/>
</dbReference>
<keyword evidence="12" id="KW-1185">Reference proteome</keyword>
<dbReference type="InterPro" id="IPR002076">
    <property type="entry name" value="ELO_fam"/>
</dbReference>
<dbReference type="GO" id="GO:0009922">
    <property type="term" value="F:fatty acid elongase activity"/>
    <property type="evidence" value="ECO:0007669"/>
    <property type="project" value="UniProtKB-EC"/>
</dbReference>
<feature type="transmembrane region" description="Helical" evidence="10">
    <location>
        <begin position="161"/>
        <end position="178"/>
    </location>
</feature>
<keyword evidence="5 10" id="KW-0276">Fatty acid metabolism</keyword>
<evidence type="ECO:0000256" key="6">
    <source>
        <dbReference type="ARBA" id="ARBA00022989"/>
    </source>
</evidence>
<evidence type="ECO:0000256" key="8">
    <source>
        <dbReference type="ARBA" id="ARBA00023136"/>
    </source>
</evidence>
<feature type="transmembrane region" description="Helical" evidence="10">
    <location>
        <begin position="51"/>
        <end position="71"/>
    </location>
</feature>
<keyword evidence="3 10" id="KW-0808">Transferase</keyword>
<keyword evidence="6 10" id="KW-1133">Transmembrane helix</keyword>
<evidence type="ECO:0000256" key="2">
    <source>
        <dbReference type="ARBA" id="ARBA00022516"/>
    </source>
</evidence>
<dbReference type="PANTHER" id="PTHR11157:SF113">
    <property type="entry name" value="ELONGATION OF VERY LONG CHAIN FATTY ACIDS PROTEIN"/>
    <property type="match status" value="1"/>
</dbReference>